<dbReference type="NCBIfam" id="TIGR00964">
    <property type="entry name" value="secE_bact"/>
    <property type="match status" value="1"/>
</dbReference>
<dbReference type="GO" id="GO:0009306">
    <property type="term" value="P:protein secretion"/>
    <property type="evidence" value="ECO:0007669"/>
    <property type="project" value="UniProtKB-UniRule"/>
</dbReference>
<dbReference type="Gene3D" id="1.20.5.1030">
    <property type="entry name" value="Preprotein translocase secy subunit"/>
    <property type="match status" value="1"/>
</dbReference>
<reference evidence="10 11" key="1">
    <citation type="submission" date="2020-07" db="EMBL/GenBank/DDBJ databases">
        <title>Huge and variable diversity of episymbiotic CPR bacteria and DPANN archaea in groundwater ecosystems.</title>
        <authorList>
            <person name="He C.Y."/>
            <person name="Keren R."/>
            <person name="Whittaker M."/>
            <person name="Farag I.F."/>
            <person name="Doudna J."/>
            <person name="Cate J.H.D."/>
            <person name="Banfield J.F."/>
        </authorList>
    </citation>
    <scope>NUCLEOTIDE SEQUENCE [LARGE SCALE GENOMIC DNA]</scope>
    <source>
        <strain evidence="10">NC_groundwater_541_Ag_S-0.1um_46_50</strain>
    </source>
</reference>
<evidence type="ECO:0000256" key="4">
    <source>
        <dbReference type="ARBA" id="ARBA00022692"/>
    </source>
</evidence>
<dbReference type="GO" id="GO:0006605">
    <property type="term" value="P:protein targeting"/>
    <property type="evidence" value="ECO:0007669"/>
    <property type="project" value="UniProtKB-UniRule"/>
</dbReference>
<dbReference type="Pfam" id="PF00584">
    <property type="entry name" value="SecE"/>
    <property type="match status" value="1"/>
</dbReference>
<keyword evidence="5 9" id="KW-0653">Protein transport</keyword>
<evidence type="ECO:0000313" key="11">
    <source>
        <dbReference type="Proteomes" id="UP000595618"/>
    </source>
</evidence>
<evidence type="ECO:0000313" key="10">
    <source>
        <dbReference type="EMBL" id="QQG45703.1"/>
    </source>
</evidence>
<dbReference type="AlphaFoldDB" id="A0A7T5RKC5"/>
<dbReference type="PANTHER" id="PTHR33910">
    <property type="entry name" value="PROTEIN TRANSLOCASE SUBUNIT SECE"/>
    <property type="match status" value="1"/>
</dbReference>
<evidence type="ECO:0000256" key="5">
    <source>
        <dbReference type="ARBA" id="ARBA00022927"/>
    </source>
</evidence>
<dbReference type="InterPro" id="IPR038379">
    <property type="entry name" value="SecE_sf"/>
</dbReference>
<protein>
    <recommendedName>
        <fullName evidence="9">Protein translocase subunit SecE</fullName>
    </recommendedName>
</protein>
<evidence type="ECO:0000256" key="3">
    <source>
        <dbReference type="ARBA" id="ARBA00022475"/>
    </source>
</evidence>
<keyword evidence="6 9" id="KW-1133">Transmembrane helix</keyword>
<comment type="subcellular location">
    <subcellularLocation>
        <location evidence="9">Cell membrane</location>
        <topology evidence="9">Single-pass membrane protein</topology>
    </subcellularLocation>
    <subcellularLocation>
        <location evidence="1">Membrane</location>
    </subcellularLocation>
</comment>
<evidence type="ECO:0000256" key="9">
    <source>
        <dbReference type="HAMAP-Rule" id="MF_00422"/>
    </source>
</evidence>
<sequence length="60" mass="7086">MNKFITFIKESRLELQKVTWPTREETIRYTMTVVVISAVVAIFLGGLDYIFQFILNKFIL</sequence>
<proteinExistence type="inferred from homology"/>
<name>A0A7T5RKC5_9BACT</name>
<keyword evidence="4 9" id="KW-0812">Transmembrane</keyword>
<evidence type="ECO:0000256" key="8">
    <source>
        <dbReference type="ARBA" id="ARBA00023136"/>
    </source>
</evidence>
<accession>A0A7T5RKC5</accession>
<feature type="transmembrane region" description="Helical" evidence="9">
    <location>
        <begin position="29"/>
        <end position="51"/>
    </location>
</feature>
<dbReference type="InterPro" id="IPR005807">
    <property type="entry name" value="SecE_bac"/>
</dbReference>
<organism evidence="10 11">
    <name type="scientific">Candidatus Sungiibacteriota bacterium</name>
    <dbReference type="NCBI Taxonomy" id="2750080"/>
    <lineage>
        <taxon>Bacteria</taxon>
        <taxon>Candidatus Sungiibacteriota</taxon>
    </lineage>
</organism>
<dbReference type="InterPro" id="IPR001901">
    <property type="entry name" value="Translocase_SecE/Sec61-g"/>
</dbReference>
<keyword evidence="2 9" id="KW-0813">Transport</keyword>
<dbReference type="EMBL" id="CP066690">
    <property type="protein sequence ID" value="QQG45703.1"/>
    <property type="molecule type" value="Genomic_DNA"/>
</dbReference>
<dbReference type="HAMAP" id="MF_00422">
    <property type="entry name" value="SecE"/>
    <property type="match status" value="1"/>
</dbReference>
<gene>
    <name evidence="9 10" type="primary">secE</name>
    <name evidence="10" type="ORF">HYW89_02180</name>
</gene>
<dbReference type="PROSITE" id="PS01067">
    <property type="entry name" value="SECE_SEC61G"/>
    <property type="match status" value="1"/>
</dbReference>
<keyword evidence="3 9" id="KW-1003">Cell membrane</keyword>
<evidence type="ECO:0000256" key="2">
    <source>
        <dbReference type="ARBA" id="ARBA00022448"/>
    </source>
</evidence>
<keyword evidence="7 9" id="KW-0811">Translocation</keyword>
<comment type="function">
    <text evidence="9">Essential subunit of the Sec protein translocation channel SecYEG. Clamps together the 2 halves of SecY. May contact the channel plug during translocation.</text>
</comment>
<evidence type="ECO:0000256" key="6">
    <source>
        <dbReference type="ARBA" id="ARBA00022989"/>
    </source>
</evidence>
<comment type="similarity">
    <text evidence="9">Belongs to the SecE/SEC61-gamma family.</text>
</comment>
<comment type="subunit">
    <text evidence="9">Component of the Sec protein translocase complex. Heterotrimer consisting of SecY, SecE and SecG subunits. The heterotrimers can form oligomers, although 1 heterotrimer is thought to be able to translocate proteins. Interacts with the ribosome. Interacts with SecDF, and other proteins may be involved. Interacts with SecA.</text>
</comment>
<evidence type="ECO:0000256" key="1">
    <source>
        <dbReference type="ARBA" id="ARBA00004370"/>
    </source>
</evidence>
<dbReference type="GO" id="GO:0008320">
    <property type="term" value="F:protein transmembrane transporter activity"/>
    <property type="evidence" value="ECO:0007669"/>
    <property type="project" value="UniProtKB-UniRule"/>
</dbReference>
<evidence type="ECO:0000256" key="7">
    <source>
        <dbReference type="ARBA" id="ARBA00023010"/>
    </source>
</evidence>
<dbReference type="GO" id="GO:0043952">
    <property type="term" value="P:protein transport by the Sec complex"/>
    <property type="evidence" value="ECO:0007669"/>
    <property type="project" value="UniProtKB-UniRule"/>
</dbReference>
<dbReference type="GO" id="GO:0065002">
    <property type="term" value="P:intracellular protein transmembrane transport"/>
    <property type="evidence" value="ECO:0007669"/>
    <property type="project" value="UniProtKB-UniRule"/>
</dbReference>
<dbReference type="GO" id="GO:0005886">
    <property type="term" value="C:plasma membrane"/>
    <property type="evidence" value="ECO:0007669"/>
    <property type="project" value="UniProtKB-SubCell"/>
</dbReference>
<dbReference type="PANTHER" id="PTHR33910:SF1">
    <property type="entry name" value="PROTEIN TRANSLOCASE SUBUNIT SECE"/>
    <property type="match status" value="1"/>
</dbReference>
<dbReference type="Proteomes" id="UP000595618">
    <property type="component" value="Chromosome"/>
</dbReference>
<keyword evidence="8 9" id="KW-0472">Membrane</keyword>